<dbReference type="Proteomes" id="UP000720508">
    <property type="component" value="Unassembled WGS sequence"/>
</dbReference>
<protein>
    <submittedName>
        <fullName evidence="1">Uncharacterized protein</fullName>
    </submittedName>
</protein>
<proteinExistence type="predicted"/>
<evidence type="ECO:0000313" key="1">
    <source>
        <dbReference type="EMBL" id="MBU3871006.1"/>
    </source>
</evidence>
<sequence length="47" mass="5202">MVQKAGEDSAITVIEGRLADLTLQDQQLVPEHQDLDVFVSVAHRQEA</sequence>
<comment type="caution">
    <text evidence="1">The sequence shown here is derived from an EMBL/GenBank/DDBJ whole genome shotgun (WGS) entry which is preliminary data.</text>
</comment>
<organism evidence="1 2">
    <name type="scientific">Streptomyces niphimycinicus</name>
    <dbReference type="NCBI Taxonomy" id="2842201"/>
    <lineage>
        <taxon>Bacteria</taxon>
        <taxon>Bacillati</taxon>
        <taxon>Actinomycetota</taxon>
        <taxon>Actinomycetes</taxon>
        <taxon>Kitasatosporales</taxon>
        <taxon>Streptomycetaceae</taxon>
        <taxon>Streptomyces</taxon>
    </lineage>
</organism>
<keyword evidence="2" id="KW-1185">Reference proteome</keyword>
<name>A0ABS6CWE0_9ACTN</name>
<gene>
    <name evidence="1" type="ORF">KN815_45250</name>
</gene>
<reference evidence="1 2" key="1">
    <citation type="submission" date="2021-06" db="EMBL/GenBank/DDBJ databases">
        <authorList>
            <person name="Pan X."/>
        </authorList>
    </citation>
    <scope>NUCLEOTIDE SEQUENCE [LARGE SCALE GENOMIC DNA]</scope>
    <source>
        <strain evidence="1 2">4503</strain>
    </source>
</reference>
<evidence type="ECO:0000313" key="2">
    <source>
        <dbReference type="Proteomes" id="UP000720508"/>
    </source>
</evidence>
<dbReference type="EMBL" id="JAHLEM010000910">
    <property type="protein sequence ID" value="MBU3871006.1"/>
    <property type="molecule type" value="Genomic_DNA"/>
</dbReference>
<accession>A0ABS6CWE0</accession>